<protein>
    <submittedName>
        <fullName evidence="2">Uncharacterized protein</fullName>
    </submittedName>
</protein>
<keyword evidence="3" id="KW-1185">Reference proteome</keyword>
<accession>A0A0L0VPC1</accession>
<reference evidence="3" key="1">
    <citation type="submission" date="2014-03" db="EMBL/GenBank/DDBJ databases">
        <title>The Genome Sequence of Puccinia striiformis f. sp. tritici PST-78.</title>
        <authorList>
            <consortium name="The Broad Institute Genome Sequencing Platform"/>
            <person name="Cuomo C."/>
            <person name="Hulbert S."/>
            <person name="Chen X."/>
            <person name="Walker B."/>
            <person name="Young S.K."/>
            <person name="Zeng Q."/>
            <person name="Gargeya S."/>
            <person name="Fitzgerald M."/>
            <person name="Haas B."/>
            <person name="Abouelleil A."/>
            <person name="Alvarado L."/>
            <person name="Arachchi H.M."/>
            <person name="Berlin A.M."/>
            <person name="Chapman S.B."/>
            <person name="Goldberg J."/>
            <person name="Griggs A."/>
            <person name="Gujja S."/>
            <person name="Hansen M."/>
            <person name="Howarth C."/>
            <person name="Imamovic A."/>
            <person name="Larimer J."/>
            <person name="McCowan C."/>
            <person name="Montmayeur A."/>
            <person name="Murphy C."/>
            <person name="Neiman D."/>
            <person name="Pearson M."/>
            <person name="Priest M."/>
            <person name="Roberts A."/>
            <person name="Saif S."/>
            <person name="Shea T."/>
            <person name="Sisk P."/>
            <person name="Sykes S."/>
            <person name="Wortman J."/>
            <person name="Nusbaum C."/>
            <person name="Birren B."/>
        </authorList>
    </citation>
    <scope>NUCLEOTIDE SEQUENCE [LARGE SCALE GENOMIC DNA]</scope>
    <source>
        <strain evidence="3">race PST-78</strain>
    </source>
</reference>
<comment type="caution">
    <text evidence="2">The sequence shown here is derived from an EMBL/GenBank/DDBJ whole genome shotgun (WGS) entry which is preliminary data.</text>
</comment>
<feature type="compositionally biased region" description="Low complexity" evidence="1">
    <location>
        <begin position="277"/>
        <end position="287"/>
    </location>
</feature>
<dbReference type="AlphaFoldDB" id="A0A0L0VPC1"/>
<name>A0A0L0VPC1_9BASI</name>
<organism evidence="2 3">
    <name type="scientific">Puccinia striiformis f. sp. tritici PST-78</name>
    <dbReference type="NCBI Taxonomy" id="1165861"/>
    <lineage>
        <taxon>Eukaryota</taxon>
        <taxon>Fungi</taxon>
        <taxon>Dikarya</taxon>
        <taxon>Basidiomycota</taxon>
        <taxon>Pucciniomycotina</taxon>
        <taxon>Pucciniomycetes</taxon>
        <taxon>Pucciniales</taxon>
        <taxon>Pucciniaceae</taxon>
        <taxon>Puccinia</taxon>
    </lineage>
</organism>
<dbReference type="Proteomes" id="UP000054564">
    <property type="component" value="Unassembled WGS sequence"/>
</dbReference>
<proteinExistence type="predicted"/>
<feature type="region of interest" description="Disordered" evidence="1">
    <location>
        <begin position="277"/>
        <end position="304"/>
    </location>
</feature>
<evidence type="ECO:0000256" key="1">
    <source>
        <dbReference type="SAM" id="MobiDB-lite"/>
    </source>
</evidence>
<evidence type="ECO:0000313" key="3">
    <source>
        <dbReference type="Proteomes" id="UP000054564"/>
    </source>
</evidence>
<sequence length="349" mass="38837">MSLHQTLPRGRTSDNTPGVAIEQHEPIAPANGACYSVAKIKVFSNNKRAWYKANRHLSICQEDYIDTDDSMNVDQANGPAAKPSLAPTPIYPPLVRCYKDDVGKILKGWPTKNLPEFSGDPSSNAKDWLGRMKTWLSYVQAHPRVWHSVAGCCLTGTVWNHWQDAAVNNARPDNWDGFRTWFLAHSPLGPTTHSVHTALQKLHQRSDKSTKDFPSLAILRSLPQLSLQEEVKFMAKLRSGLSHKVPEAYHTAERDSRKLNLLQLFTTAINCDQAYHSRPVASGSSSRGRSRNHSGKRRAEGNANEASGKIAPVLCYNCKSTTHCMNECPIPKTAHQLAYEAVHPFPKNA</sequence>
<dbReference type="EMBL" id="AJIL01000034">
    <property type="protein sequence ID" value="KNF00865.1"/>
    <property type="molecule type" value="Genomic_DNA"/>
</dbReference>
<gene>
    <name evidence="2" type="ORF">PSTG_06001</name>
</gene>
<evidence type="ECO:0000313" key="2">
    <source>
        <dbReference type="EMBL" id="KNF00865.1"/>
    </source>
</evidence>